<evidence type="ECO:0000313" key="6">
    <source>
        <dbReference type="Proteomes" id="UP000247892"/>
    </source>
</evidence>
<dbReference type="InterPro" id="IPR050109">
    <property type="entry name" value="HTH-type_TetR-like_transc_reg"/>
</dbReference>
<accession>A0A318LQE4</accession>
<name>A0A318LQE4_9PSEU</name>
<evidence type="ECO:0000256" key="1">
    <source>
        <dbReference type="ARBA" id="ARBA00023015"/>
    </source>
</evidence>
<dbReference type="Pfam" id="PF00440">
    <property type="entry name" value="TetR_N"/>
    <property type="match status" value="1"/>
</dbReference>
<evidence type="ECO:0000256" key="2">
    <source>
        <dbReference type="ARBA" id="ARBA00023125"/>
    </source>
</evidence>
<evidence type="ECO:0000259" key="4">
    <source>
        <dbReference type="Pfam" id="PF00440"/>
    </source>
</evidence>
<keyword evidence="2" id="KW-0238">DNA-binding</keyword>
<comment type="caution">
    <text evidence="5">The sequence shown here is derived from an EMBL/GenBank/DDBJ whole genome shotgun (WGS) entry which is preliminary data.</text>
</comment>
<gene>
    <name evidence="5" type="ORF">BA062_08965</name>
</gene>
<dbReference type="AlphaFoldDB" id="A0A318LQE4"/>
<keyword evidence="1" id="KW-0805">Transcription regulation</keyword>
<dbReference type="EMBL" id="MASU01000005">
    <property type="protein sequence ID" value="PXY35624.1"/>
    <property type="molecule type" value="Genomic_DNA"/>
</dbReference>
<feature type="domain" description="HTH tetR-type" evidence="4">
    <location>
        <begin position="27"/>
        <end position="72"/>
    </location>
</feature>
<dbReference type="GO" id="GO:0000976">
    <property type="term" value="F:transcription cis-regulatory region binding"/>
    <property type="evidence" value="ECO:0007669"/>
    <property type="project" value="TreeGrafter"/>
</dbReference>
<dbReference type="SUPFAM" id="SSF48498">
    <property type="entry name" value="Tetracyclin repressor-like, C-terminal domain"/>
    <property type="match status" value="1"/>
</dbReference>
<reference evidence="5 6" key="1">
    <citation type="submission" date="2016-07" db="EMBL/GenBank/DDBJ databases">
        <title>Draft genome sequence of Prauserella sp. YIM 121212, isolated from alkaline soil.</title>
        <authorList>
            <person name="Ruckert C."/>
            <person name="Albersmeier A."/>
            <person name="Jiang C.-L."/>
            <person name="Jiang Y."/>
            <person name="Kalinowski J."/>
            <person name="Schneider O."/>
            <person name="Winkler A."/>
            <person name="Zotchev S.B."/>
        </authorList>
    </citation>
    <scope>NUCLEOTIDE SEQUENCE [LARGE SCALE GENOMIC DNA]</scope>
    <source>
        <strain evidence="5 6">YIM 121212</strain>
    </source>
</reference>
<evidence type="ECO:0000313" key="5">
    <source>
        <dbReference type="EMBL" id="PXY35624.1"/>
    </source>
</evidence>
<dbReference type="PANTHER" id="PTHR30055">
    <property type="entry name" value="HTH-TYPE TRANSCRIPTIONAL REGULATOR RUTR"/>
    <property type="match status" value="1"/>
</dbReference>
<dbReference type="InterPro" id="IPR036271">
    <property type="entry name" value="Tet_transcr_reg_TetR-rel_C_sf"/>
</dbReference>
<keyword evidence="3" id="KW-0804">Transcription</keyword>
<dbReference type="PANTHER" id="PTHR30055:SF234">
    <property type="entry name" value="HTH-TYPE TRANSCRIPTIONAL REGULATOR BETI"/>
    <property type="match status" value="1"/>
</dbReference>
<dbReference type="GO" id="GO:0003700">
    <property type="term" value="F:DNA-binding transcription factor activity"/>
    <property type="evidence" value="ECO:0007669"/>
    <property type="project" value="TreeGrafter"/>
</dbReference>
<dbReference type="InterPro" id="IPR009057">
    <property type="entry name" value="Homeodomain-like_sf"/>
</dbReference>
<dbReference type="OrthoDB" id="9806334at2"/>
<dbReference type="RefSeq" id="WP_110335630.1">
    <property type="nucleotide sequence ID" value="NZ_MASU01000005.1"/>
</dbReference>
<dbReference type="Gene3D" id="1.10.357.10">
    <property type="entry name" value="Tetracycline Repressor, domain 2"/>
    <property type="match status" value="1"/>
</dbReference>
<sequence>MQVNNAGREFGGGLGLTVTEEARRAQIIDATIDTMAELGYRKTSFARIVERAGLSSTRMISYHFGTKDELIMATIGAIVDLQDRFLQQRLGEETDRAAMLGAYIRSEVAFLGSHPRHARALLEIATGTAAGDEAPLVPLVLKGVATGRLERQLQQGQNEGVFGEFDVEVMAMAIRQAIDGVTAKLAREPDLDIDAYGRELAELFTRAARP</sequence>
<dbReference type="Proteomes" id="UP000247892">
    <property type="component" value="Unassembled WGS sequence"/>
</dbReference>
<organism evidence="5 6">
    <name type="scientific">Prauserella flavalba</name>
    <dbReference type="NCBI Taxonomy" id="1477506"/>
    <lineage>
        <taxon>Bacteria</taxon>
        <taxon>Bacillati</taxon>
        <taxon>Actinomycetota</taxon>
        <taxon>Actinomycetes</taxon>
        <taxon>Pseudonocardiales</taxon>
        <taxon>Pseudonocardiaceae</taxon>
        <taxon>Prauserella</taxon>
    </lineage>
</organism>
<dbReference type="InterPro" id="IPR001647">
    <property type="entry name" value="HTH_TetR"/>
</dbReference>
<dbReference type="SUPFAM" id="SSF46689">
    <property type="entry name" value="Homeodomain-like"/>
    <property type="match status" value="1"/>
</dbReference>
<dbReference type="Gene3D" id="1.10.10.60">
    <property type="entry name" value="Homeodomain-like"/>
    <property type="match status" value="1"/>
</dbReference>
<protein>
    <submittedName>
        <fullName evidence="5">TetR family transcriptional regulator</fullName>
    </submittedName>
</protein>
<proteinExistence type="predicted"/>
<keyword evidence="6" id="KW-1185">Reference proteome</keyword>
<evidence type="ECO:0000256" key="3">
    <source>
        <dbReference type="ARBA" id="ARBA00023163"/>
    </source>
</evidence>